<accession>A0A3M9NQM6</accession>
<reference evidence="3 4" key="1">
    <citation type="submission" date="2018-11" db="EMBL/GenBank/DDBJ databases">
        <title>Draft genome sequence of Ferruginibacter sp. BO-59.</title>
        <authorList>
            <person name="Im W.T."/>
        </authorList>
    </citation>
    <scope>NUCLEOTIDE SEQUENCE [LARGE SCALE GENOMIC DNA]</scope>
    <source>
        <strain evidence="3 4">BO-59</strain>
    </source>
</reference>
<feature type="domain" description="PRC-barrel" evidence="2">
    <location>
        <begin position="27"/>
        <end position="94"/>
    </location>
</feature>
<dbReference type="InterPro" id="IPR027275">
    <property type="entry name" value="PRC-brl_dom"/>
</dbReference>
<dbReference type="InterPro" id="IPR014747">
    <property type="entry name" value="Bac_photo_RC_H_C"/>
</dbReference>
<sequence>MSEKPMANLNLKELRSSGYEIRDGEPDIRGWKVKNSQNIEIGKVNELLFDVESLRVRYLILDLDGKPLNLVSRDVIIPIGLAIVDKPNKVVLLPEVSVGHLASLPDYKKGNLTIATEREVRNVFAPVERVEYDDPDYFDPKEFYNHKYYSPGATFDPLVPPPADNTYVRKNPPDIIDRSDDIPPEIEEGRNPY</sequence>
<dbReference type="GO" id="GO:0030077">
    <property type="term" value="C:plasma membrane light-harvesting complex"/>
    <property type="evidence" value="ECO:0007669"/>
    <property type="project" value="InterPro"/>
</dbReference>
<dbReference type="GO" id="GO:0019684">
    <property type="term" value="P:photosynthesis, light reaction"/>
    <property type="evidence" value="ECO:0007669"/>
    <property type="project" value="InterPro"/>
</dbReference>
<dbReference type="RefSeq" id="WP_123119011.1">
    <property type="nucleotide sequence ID" value="NZ_RJJR01000001.1"/>
</dbReference>
<evidence type="ECO:0000313" key="3">
    <source>
        <dbReference type="EMBL" id="RNI40121.1"/>
    </source>
</evidence>
<feature type="compositionally biased region" description="Basic and acidic residues" evidence="1">
    <location>
        <begin position="171"/>
        <end position="193"/>
    </location>
</feature>
<dbReference type="AlphaFoldDB" id="A0A3M9NQM6"/>
<protein>
    <submittedName>
        <fullName evidence="3">PRC-barrel domain containing protein</fullName>
    </submittedName>
</protein>
<feature type="region of interest" description="Disordered" evidence="1">
    <location>
        <begin position="160"/>
        <end position="193"/>
    </location>
</feature>
<evidence type="ECO:0000313" key="4">
    <source>
        <dbReference type="Proteomes" id="UP000267223"/>
    </source>
</evidence>
<gene>
    <name evidence="3" type="ORF">EFY79_02155</name>
</gene>
<keyword evidence="4" id="KW-1185">Reference proteome</keyword>
<dbReference type="Pfam" id="PF05239">
    <property type="entry name" value="PRC"/>
    <property type="match status" value="1"/>
</dbReference>
<name>A0A3M9NQM6_9BACT</name>
<dbReference type="OrthoDB" id="581516at2"/>
<evidence type="ECO:0000256" key="1">
    <source>
        <dbReference type="SAM" id="MobiDB-lite"/>
    </source>
</evidence>
<dbReference type="Gene3D" id="3.90.50.10">
    <property type="entry name" value="Photosynthetic Reaction Center, subunit H, domain 2"/>
    <property type="match status" value="1"/>
</dbReference>
<dbReference type="EMBL" id="RJJR01000001">
    <property type="protein sequence ID" value="RNI40121.1"/>
    <property type="molecule type" value="Genomic_DNA"/>
</dbReference>
<comment type="caution">
    <text evidence="3">The sequence shown here is derived from an EMBL/GenBank/DDBJ whole genome shotgun (WGS) entry which is preliminary data.</text>
</comment>
<proteinExistence type="predicted"/>
<dbReference type="SUPFAM" id="SSF50346">
    <property type="entry name" value="PRC-barrel domain"/>
    <property type="match status" value="1"/>
</dbReference>
<evidence type="ECO:0000259" key="2">
    <source>
        <dbReference type="Pfam" id="PF05239"/>
    </source>
</evidence>
<dbReference type="Proteomes" id="UP000267223">
    <property type="component" value="Unassembled WGS sequence"/>
</dbReference>
<dbReference type="InterPro" id="IPR011033">
    <property type="entry name" value="PRC_barrel-like_sf"/>
</dbReference>
<organism evidence="3 4">
    <name type="scientific">Hanamia caeni</name>
    <dbReference type="NCBI Taxonomy" id="2294116"/>
    <lineage>
        <taxon>Bacteria</taxon>
        <taxon>Pseudomonadati</taxon>
        <taxon>Bacteroidota</taxon>
        <taxon>Chitinophagia</taxon>
        <taxon>Chitinophagales</taxon>
        <taxon>Chitinophagaceae</taxon>
        <taxon>Hanamia</taxon>
    </lineage>
</organism>